<evidence type="ECO:0000256" key="4">
    <source>
        <dbReference type="ARBA" id="ARBA00004305"/>
    </source>
</evidence>
<comment type="cofactor">
    <cofactor evidence="2">
        <name>Zn(2+)</name>
        <dbReference type="ChEBI" id="CHEBI:29105"/>
    </cofactor>
</comment>
<dbReference type="Proteomes" id="UP000747542">
    <property type="component" value="Unassembled WGS sequence"/>
</dbReference>
<proteinExistence type="inferred from homology"/>
<keyword evidence="13" id="KW-0378">Hydrolase</keyword>
<evidence type="ECO:0000256" key="5">
    <source>
        <dbReference type="ARBA" id="ARBA00007823"/>
    </source>
</evidence>
<evidence type="ECO:0000256" key="21">
    <source>
        <dbReference type="ARBA" id="ARBA00032616"/>
    </source>
</evidence>
<dbReference type="SUPFAM" id="SSF56281">
    <property type="entry name" value="Metallo-hydrolase/oxidoreductase"/>
    <property type="match status" value="1"/>
</dbReference>
<keyword evidence="12" id="KW-0255">Endonuclease</keyword>
<dbReference type="FunFam" id="3.60.15.10:FF:000014">
    <property type="entry name" value="Zinc phosphodiesterase ELAC protein 2"/>
    <property type="match status" value="1"/>
</dbReference>
<keyword evidence="9" id="KW-0819">tRNA processing</keyword>
<keyword evidence="11" id="KW-0479">Metal-binding</keyword>
<dbReference type="CDD" id="cd07718">
    <property type="entry name" value="RNaseZ_ELAC1_ELAC2-C-term-like_MBL-fold"/>
    <property type="match status" value="1"/>
</dbReference>
<dbReference type="PANTHER" id="PTHR12553:SF49">
    <property type="entry name" value="ZINC PHOSPHODIESTERASE ELAC PROTEIN 2"/>
    <property type="match status" value="1"/>
</dbReference>
<evidence type="ECO:0000256" key="6">
    <source>
        <dbReference type="ARBA" id="ARBA00012477"/>
    </source>
</evidence>
<dbReference type="Pfam" id="PF23023">
    <property type="entry name" value="Anti-Pycsar_Apyc1"/>
    <property type="match status" value="1"/>
</dbReference>
<evidence type="ECO:0000256" key="22">
    <source>
        <dbReference type="ARBA" id="ARBA00046098"/>
    </source>
</evidence>
<comment type="similarity">
    <text evidence="5">Belongs to the RNase Z family.</text>
</comment>
<sequence>MVHRSNDLVLCPETYLKECYDQEKFKPALLSFKSKLQASLQEKQNSSDISGNYPSITFLGTGSCIPNKTRNTSGILLSLSFDKNLIMDCGEGTYGQIIRLFGLTKSDEILRKLSAVYVSHLHADHHIGFIRLLLARRKAFHRAGIYNVPKLILLAPFKIMAYLSSYHANFEPILNDFTITGNQKLLTDGLKLDQESYDDLCSQLDMKRIDMTFVIHCPNSFGVAWTHKDGWKVAYSGDTMPCSGLVDIGQNCDLLIHEATMEDDLEEDAKIKTHCTTSQAIQVGRDMNARYILLTHFSQRYAKVPLLEDLPAQVGIAFDNMTVCFKDLATLHHMYEALVAMFAEDYDDMLEKTAKKRAARERLKQQAKVEGEVQ</sequence>
<dbReference type="PANTHER" id="PTHR12553">
    <property type="entry name" value="ZINC PHOSPHODIESTERASE ELAC PROTEIN 2"/>
    <property type="match status" value="1"/>
</dbReference>
<evidence type="ECO:0000313" key="24">
    <source>
        <dbReference type="EMBL" id="KAG7155309.1"/>
    </source>
</evidence>
<keyword evidence="8" id="KW-0597">Phosphoprotein</keyword>
<comment type="subcellular location">
    <subcellularLocation>
        <location evidence="4">Mitochondrion matrix</location>
    </subcellularLocation>
    <subcellularLocation>
        <location evidence="3">Nucleus</location>
    </subcellularLocation>
</comment>
<evidence type="ECO:0000256" key="2">
    <source>
        <dbReference type="ARBA" id="ARBA00001947"/>
    </source>
</evidence>
<dbReference type="EMBL" id="JAHLQT010042058">
    <property type="protein sequence ID" value="KAG7155309.1"/>
    <property type="molecule type" value="Genomic_DNA"/>
</dbReference>
<dbReference type="EC" id="3.1.26.11" evidence="6"/>
<keyword evidence="16" id="KW-0496">Mitochondrion</keyword>
<evidence type="ECO:0000256" key="9">
    <source>
        <dbReference type="ARBA" id="ARBA00022694"/>
    </source>
</evidence>
<comment type="function">
    <text evidence="22">Zinc phosphodiesterase, which displays mitochondrial tRNA 3'-processing endonuclease activity. Involved in tRNA maturation, by removing a 3'-trailer from precursor tRNA. Associates with mitochondrial DNA complexes at the nucleoids to initiate RNA processing and ribosome assembly.</text>
</comment>
<evidence type="ECO:0000256" key="1">
    <source>
        <dbReference type="ARBA" id="ARBA00000402"/>
    </source>
</evidence>
<protein>
    <recommendedName>
        <fullName evidence="7">Zinc phosphodiesterase ELAC protein 2</fullName>
        <ecNumber evidence="6">3.1.26.11</ecNumber>
    </recommendedName>
    <alternativeName>
        <fullName evidence="21">ElaC homolog protein 2</fullName>
    </alternativeName>
    <alternativeName>
        <fullName evidence="19">Ribonuclease Z 2</fullName>
    </alternativeName>
    <alternativeName>
        <fullName evidence="20">tRNA 3 endonuclease 2</fullName>
    </alternativeName>
    <alternativeName>
        <fullName evidence="18">tRNase Z 2</fullName>
    </alternativeName>
</protein>
<evidence type="ECO:0000256" key="20">
    <source>
        <dbReference type="ARBA" id="ARBA00032104"/>
    </source>
</evidence>
<dbReference type="InterPro" id="IPR036866">
    <property type="entry name" value="RibonucZ/Hydroxyglut_hydro"/>
</dbReference>
<evidence type="ECO:0000256" key="15">
    <source>
        <dbReference type="ARBA" id="ARBA00022946"/>
    </source>
</evidence>
<dbReference type="GO" id="GO:1990180">
    <property type="term" value="P:mitochondrial tRNA 3'-end processing"/>
    <property type="evidence" value="ECO:0007669"/>
    <property type="project" value="TreeGrafter"/>
</dbReference>
<evidence type="ECO:0000256" key="3">
    <source>
        <dbReference type="ARBA" id="ARBA00004123"/>
    </source>
</evidence>
<keyword evidence="15" id="KW-0809">Transit peptide</keyword>
<dbReference type="GO" id="GO:0046872">
    <property type="term" value="F:metal ion binding"/>
    <property type="evidence" value="ECO:0007669"/>
    <property type="project" value="UniProtKB-KW"/>
</dbReference>
<evidence type="ECO:0000256" key="19">
    <source>
        <dbReference type="ARBA" id="ARBA00030729"/>
    </source>
</evidence>
<comment type="caution">
    <text evidence="24">The sequence shown here is derived from an EMBL/GenBank/DDBJ whole genome shotgun (WGS) entry which is preliminary data.</text>
</comment>
<evidence type="ECO:0000256" key="12">
    <source>
        <dbReference type="ARBA" id="ARBA00022759"/>
    </source>
</evidence>
<reference evidence="24" key="1">
    <citation type="journal article" date="2021" name="Sci. Adv.">
        <title>The American lobster genome reveals insights on longevity, neural, and immune adaptations.</title>
        <authorList>
            <person name="Polinski J.M."/>
            <person name="Zimin A.V."/>
            <person name="Clark K.F."/>
            <person name="Kohn A.B."/>
            <person name="Sadowski N."/>
            <person name="Timp W."/>
            <person name="Ptitsyn A."/>
            <person name="Khanna P."/>
            <person name="Romanova D.Y."/>
            <person name="Williams P."/>
            <person name="Greenwood S.J."/>
            <person name="Moroz L.L."/>
            <person name="Walt D.R."/>
            <person name="Bodnar A.G."/>
        </authorList>
    </citation>
    <scope>NUCLEOTIDE SEQUENCE</scope>
    <source>
        <strain evidence="24">GMGI-L3</strain>
    </source>
</reference>
<evidence type="ECO:0000256" key="10">
    <source>
        <dbReference type="ARBA" id="ARBA00022722"/>
    </source>
</evidence>
<evidence type="ECO:0000256" key="8">
    <source>
        <dbReference type="ARBA" id="ARBA00022553"/>
    </source>
</evidence>
<comment type="catalytic activity">
    <reaction evidence="1">
        <text>Endonucleolytic cleavage of RNA, removing extra 3' nucleotides from tRNA precursor, generating 3' termini of tRNAs. A 3'-hydroxy group is left at the tRNA terminus and a 5'-phosphoryl group is left at the trailer molecule.</text>
        <dbReference type="EC" id="3.1.26.11"/>
    </reaction>
</comment>
<dbReference type="GO" id="GO:0042781">
    <property type="term" value="F:3'-tRNA processing endoribonuclease activity"/>
    <property type="evidence" value="ECO:0007669"/>
    <property type="project" value="UniProtKB-EC"/>
</dbReference>
<evidence type="ECO:0000256" key="13">
    <source>
        <dbReference type="ARBA" id="ARBA00022801"/>
    </source>
</evidence>
<dbReference type="InterPro" id="IPR047151">
    <property type="entry name" value="RNZ2-like"/>
</dbReference>
<keyword evidence="10" id="KW-0540">Nuclease</keyword>
<evidence type="ECO:0000256" key="11">
    <source>
        <dbReference type="ARBA" id="ARBA00022723"/>
    </source>
</evidence>
<dbReference type="AlphaFoldDB" id="A0A8J5JEH6"/>
<dbReference type="GO" id="GO:0005634">
    <property type="term" value="C:nucleus"/>
    <property type="evidence" value="ECO:0007669"/>
    <property type="project" value="UniProtKB-SubCell"/>
</dbReference>
<evidence type="ECO:0000256" key="14">
    <source>
        <dbReference type="ARBA" id="ARBA00022833"/>
    </source>
</evidence>
<keyword evidence="17" id="KW-0539">Nucleus</keyword>
<evidence type="ECO:0000256" key="23">
    <source>
        <dbReference type="ARBA" id="ARBA00047136"/>
    </source>
</evidence>
<evidence type="ECO:0000256" key="16">
    <source>
        <dbReference type="ARBA" id="ARBA00023128"/>
    </source>
</evidence>
<keyword evidence="14" id="KW-0862">Zinc</keyword>
<gene>
    <name evidence="24" type="primary">RNaseZ-L</name>
    <name evidence="24" type="ORF">Hamer_G024635</name>
</gene>
<evidence type="ECO:0000256" key="7">
    <source>
        <dbReference type="ARBA" id="ARBA00013357"/>
    </source>
</evidence>
<name>A0A8J5JEH6_HOMAM</name>
<evidence type="ECO:0000313" key="25">
    <source>
        <dbReference type="Proteomes" id="UP000747542"/>
    </source>
</evidence>
<dbReference type="Gene3D" id="3.60.15.10">
    <property type="entry name" value="Ribonuclease Z/Hydroxyacylglutathione hydrolase-like"/>
    <property type="match status" value="1"/>
</dbReference>
<accession>A0A8J5JEH6</accession>
<comment type="subunit">
    <text evidence="23">Homodimer. Interacts with PTCD1.</text>
</comment>
<dbReference type="GO" id="GO:0042645">
    <property type="term" value="C:mitochondrial nucleoid"/>
    <property type="evidence" value="ECO:0007669"/>
    <property type="project" value="UniProtKB-ARBA"/>
</dbReference>
<evidence type="ECO:0000256" key="17">
    <source>
        <dbReference type="ARBA" id="ARBA00023242"/>
    </source>
</evidence>
<evidence type="ECO:0000256" key="18">
    <source>
        <dbReference type="ARBA" id="ARBA00030689"/>
    </source>
</evidence>
<keyword evidence="25" id="KW-1185">Reference proteome</keyword>
<organism evidence="24 25">
    <name type="scientific">Homarus americanus</name>
    <name type="common">American lobster</name>
    <dbReference type="NCBI Taxonomy" id="6706"/>
    <lineage>
        <taxon>Eukaryota</taxon>
        <taxon>Metazoa</taxon>
        <taxon>Ecdysozoa</taxon>
        <taxon>Arthropoda</taxon>
        <taxon>Crustacea</taxon>
        <taxon>Multicrustacea</taxon>
        <taxon>Malacostraca</taxon>
        <taxon>Eumalacostraca</taxon>
        <taxon>Eucarida</taxon>
        <taxon>Decapoda</taxon>
        <taxon>Pleocyemata</taxon>
        <taxon>Astacidea</taxon>
        <taxon>Nephropoidea</taxon>
        <taxon>Nephropidae</taxon>
        <taxon>Homarus</taxon>
    </lineage>
</organism>